<keyword evidence="4" id="KW-1185">Reference proteome</keyword>
<dbReference type="PANTHER" id="PTHR23389:SF21">
    <property type="entry name" value="ATPASE FAMILY AAA DOMAIN-CONTAINING PROTEIN 5"/>
    <property type="match status" value="1"/>
</dbReference>
<feature type="compositionally biased region" description="Low complexity" evidence="1">
    <location>
        <begin position="311"/>
        <end position="322"/>
    </location>
</feature>
<name>A0A316UN73_9BASI</name>
<dbReference type="InterPro" id="IPR027417">
    <property type="entry name" value="P-loop_NTPase"/>
</dbReference>
<evidence type="ECO:0000313" key="4">
    <source>
        <dbReference type="Proteomes" id="UP000245884"/>
    </source>
</evidence>
<feature type="region of interest" description="Disordered" evidence="1">
    <location>
        <begin position="363"/>
        <end position="432"/>
    </location>
</feature>
<feature type="compositionally biased region" description="Gly residues" evidence="1">
    <location>
        <begin position="418"/>
        <end position="428"/>
    </location>
</feature>
<feature type="region of interest" description="Disordered" evidence="1">
    <location>
        <begin position="838"/>
        <end position="863"/>
    </location>
</feature>
<dbReference type="AlphaFoldDB" id="A0A316UN73"/>
<reference evidence="3 4" key="1">
    <citation type="journal article" date="2018" name="Mol. Biol. Evol.">
        <title>Broad Genomic Sampling Reveals a Smut Pathogenic Ancestry of the Fungal Clade Ustilaginomycotina.</title>
        <authorList>
            <person name="Kijpornyongpan T."/>
            <person name="Mondo S.J."/>
            <person name="Barry K."/>
            <person name="Sandor L."/>
            <person name="Lee J."/>
            <person name="Lipzen A."/>
            <person name="Pangilinan J."/>
            <person name="LaButti K."/>
            <person name="Hainaut M."/>
            <person name="Henrissat B."/>
            <person name="Grigoriev I.V."/>
            <person name="Spatafora J.W."/>
            <person name="Aime M.C."/>
        </authorList>
    </citation>
    <scope>NUCLEOTIDE SEQUENCE [LARGE SCALE GENOMIC DNA]</scope>
    <source>
        <strain evidence="3 4">MCA 5214</strain>
    </source>
</reference>
<dbReference type="SMART" id="SM00382">
    <property type="entry name" value="AAA"/>
    <property type="match status" value="1"/>
</dbReference>
<evidence type="ECO:0000313" key="3">
    <source>
        <dbReference type="EMBL" id="PWN26404.1"/>
    </source>
</evidence>
<gene>
    <name evidence="3" type="ORF">BDZ90DRAFT_275194</name>
</gene>
<feature type="domain" description="AAA+ ATPase" evidence="2">
    <location>
        <begin position="475"/>
        <end position="708"/>
    </location>
</feature>
<feature type="region of interest" description="Disordered" evidence="1">
    <location>
        <begin position="1"/>
        <end position="322"/>
    </location>
</feature>
<dbReference type="OrthoDB" id="9996895at2759"/>
<dbReference type="STRING" id="1569628.A0A316UN73"/>
<dbReference type="InterPro" id="IPR003593">
    <property type="entry name" value="AAA+_ATPase"/>
</dbReference>
<dbReference type="PANTHER" id="PTHR23389">
    <property type="entry name" value="CHROMOSOME TRANSMISSION FIDELITY FACTOR 18"/>
    <property type="match status" value="1"/>
</dbReference>
<feature type="compositionally biased region" description="Acidic residues" evidence="1">
    <location>
        <begin position="124"/>
        <end position="133"/>
    </location>
</feature>
<dbReference type="GO" id="GO:0005634">
    <property type="term" value="C:nucleus"/>
    <property type="evidence" value="ECO:0007669"/>
    <property type="project" value="TreeGrafter"/>
</dbReference>
<accession>A0A316UN73</accession>
<dbReference type="Proteomes" id="UP000245884">
    <property type="component" value="Unassembled WGS sequence"/>
</dbReference>
<proteinExistence type="predicted"/>
<feature type="region of interest" description="Disordered" evidence="1">
    <location>
        <begin position="761"/>
        <end position="800"/>
    </location>
</feature>
<feature type="compositionally biased region" description="Basic and acidic residues" evidence="1">
    <location>
        <begin position="238"/>
        <end position="253"/>
    </location>
</feature>
<protein>
    <recommendedName>
        <fullName evidence="2">AAA+ ATPase domain-containing protein</fullName>
    </recommendedName>
</protein>
<dbReference type="EMBL" id="KZ819671">
    <property type="protein sequence ID" value="PWN26404.1"/>
    <property type="molecule type" value="Genomic_DNA"/>
</dbReference>
<feature type="compositionally biased region" description="Pro residues" evidence="1">
    <location>
        <begin position="165"/>
        <end position="177"/>
    </location>
</feature>
<organism evidence="3 4">
    <name type="scientific">Jaminaea rosea</name>
    <dbReference type="NCBI Taxonomy" id="1569628"/>
    <lineage>
        <taxon>Eukaryota</taxon>
        <taxon>Fungi</taxon>
        <taxon>Dikarya</taxon>
        <taxon>Basidiomycota</taxon>
        <taxon>Ustilaginomycotina</taxon>
        <taxon>Exobasidiomycetes</taxon>
        <taxon>Microstromatales</taxon>
        <taxon>Microstromatales incertae sedis</taxon>
        <taxon>Jaminaea</taxon>
    </lineage>
</organism>
<dbReference type="SUPFAM" id="SSF52540">
    <property type="entry name" value="P-loop containing nucleoside triphosphate hydrolases"/>
    <property type="match status" value="1"/>
</dbReference>
<sequence>MSELGAPSSSSSGPAELGEAGSGTETQPASSVVRDAQRQAPTDPIVIVDDEQPQPFVVEQHQRTSVLNDDAPAAPPSGPKMFSLFQPGVRDSGASSSSRSSRGRAAKDKKVEYSDAKHAKLGLEDEEEREVDGDGQVVGGASGPSASSSSTSVRKRKGNKKAASPVPPPPAPAPLPPLSLNVKGTKGSDGPMHSFFALKRAPAGEPSSRSSTPGPACGTFATTTAKRDQRPRRLPLWPDRESIHVHPADDKTAKIGLLNSRPLPFPPANDRKGKRRAISPALGGGSRTLPARGLAHRVRSQQQGRQAYGEPSASSSSATPHLTSSLAWTDQWRPRRAEEVLDNEDAARYLRDWMLELVVTAANTPRGNDPLDPSATTVSSGSKKRGAHQTVPQQRRIQTAVAKSAPRKAGSNKRARRTGGGGGYGPGGDEVEDRWSLDDFIVYDEDYVDPEEPPLPLLNGSAPNGSLTFHASPRLTNCIVLSGPPGAGKTAAVYACAAELNFEVFELFPGMGKRGSKELHQAVGDLARNHMVSGGGTGGGAVFGRGGSKGKGTINALQAMMKGQQAESETTTEVAAAVPVNEPGSAQDQAAPVDSQSSDDFVISAGRNRVNLNGPQVAPIAAPATAATVSSSAAGNAPSASSSAARQSLILLEEVDVLSLEDDKAFWSGVVDLVASSRRPVVLTCNDLSAVPLGDLPVQEVLRFHRPSRGAVEEYLGAKMEGSKEVLAGLLRRGAKGEEEDGGLDLRQAILQLQFMRGKAAQDSCHNSPATPTTPPVPPPVPVATSAPNGMAATQAPRKADLNSLRSSWRSLDSLSFSLAYLSQPFARKAAEQVAPGVPQSLSASGGTIDDAVGPSSSGPFSMARTQLDTQLGRSSQRLATPEPSTESDALLLQCYPESRGGAGRPQAPRFLWAQVSVAGQGNVALPEQSARREEEVRAEVEERARQNLIALHPAKQAGDEGERDIKHFNSSLLLAQRDLLYLVAPLSPLWLRLARHVASSEESSDYSLSALQSIPLSPGLVLDYAPMLRSIVRIEDAEEARMRHLAAILGGGEQTTTGSAVAAVADGEHQASPPLQALGSGAAPRRVLRSGRTAGGGDVIGGPGGWERQWTLKWRVREDDYYDEEEGNVVDGCEMARRSGETWAWGLQ</sequence>
<dbReference type="GO" id="GO:0003677">
    <property type="term" value="F:DNA binding"/>
    <property type="evidence" value="ECO:0007669"/>
    <property type="project" value="TreeGrafter"/>
</dbReference>
<dbReference type="Gene3D" id="3.40.50.300">
    <property type="entry name" value="P-loop containing nucleotide triphosphate hydrolases"/>
    <property type="match status" value="2"/>
</dbReference>
<dbReference type="RefSeq" id="XP_025361016.1">
    <property type="nucleotide sequence ID" value="XM_025508866.1"/>
</dbReference>
<evidence type="ECO:0000259" key="2">
    <source>
        <dbReference type="SMART" id="SM00382"/>
    </source>
</evidence>
<feature type="compositionally biased region" description="Low complexity" evidence="1">
    <location>
        <begin position="143"/>
        <end position="152"/>
    </location>
</feature>
<feature type="compositionally biased region" description="Basic and acidic residues" evidence="1">
    <location>
        <begin position="105"/>
        <end position="123"/>
    </location>
</feature>
<dbReference type="GeneID" id="37030689"/>
<evidence type="ECO:0000256" key="1">
    <source>
        <dbReference type="SAM" id="MobiDB-lite"/>
    </source>
</evidence>
<feature type="compositionally biased region" description="Low complexity" evidence="1">
    <location>
        <begin position="1"/>
        <end position="23"/>
    </location>
</feature>
<feature type="compositionally biased region" description="Pro residues" evidence="1">
    <location>
        <begin position="772"/>
        <end position="782"/>
    </location>
</feature>